<dbReference type="Gene3D" id="3.80.10.10">
    <property type="entry name" value="Ribonuclease Inhibitor"/>
    <property type="match status" value="1"/>
</dbReference>
<organism evidence="1 2">
    <name type="scientific">Zea mays</name>
    <name type="common">Maize</name>
    <dbReference type="NCBI Taxonomy" id="4577"/>
    <lineage>
        <taxon>Eukaryota</taxon>
        <taxon>Viridiplantae</taxon>
        <taxon>Streptophyta</taxon>
        <taxon>Embryophyta</taxon>
        <taxon>Tracheophyta</taxon>
        <taxon>Spermatophyta</taxon>
        <taxon>Magnoliopsida</taxon>
        <taxon>Liliopsida</taxon>
        <taxon>Poales</taxon>
        <taxon>Poaceae</taxon>
        <taxon>PACMAD clade</taxon>
        <taxon>Panicoideae</taxon>
        <taxon>Andropogonodae</taxon>
        <taxon>Andropogoneae</taxon>
        <taxon>Tripsacinae</taxon>
        <taxon>Zea</taxon>
    </lineage>
</organism>
<accession>A0A804QKC0</accession>
<evidence type="ECO:0000313" key="1">
    <source>
        <dbReference type="EnsemblPlants" id="Zm00001eb335950_P001"/>
    </source>
</evidence>
<dbReference type="EnsemblPlants" id="Zm00001eb335950_T001">
    <property type="protein sequence ID" value="Zm00001eb335950_P001"/>
    <property type="gene ID" value="Zm00001eb335950"/>
</dbReference>
<proteinExistence type="predicted"/>
<reference evidence="1" key="3">
    <citation type="submission" date="2021-05" db="UniProtKB">
        <authorList>
            <consortium name="EnsemblPlants"/>
        </authorList>
    </citation>
    <scope>IDENTIFICATION</scope>
    <source>
        <strain evidence="1">cv. B73</strain>
    </source>
</reference>
<dbReference type="SUPFAM" id="SSF52047">
    <property type="entry name" value="RNI-like"/>
    <property type="match status" value="1"/>
</dbReference>
<sequence>MQIASVPGHQGLLRLHRHQPSYVGMFCPQLENINMSGLSAVTDNGFLPLMKSSDSGLVDIDLNNCENLTDANNMQRTLSHLKYINRNLRTEGVLTMNGLAKDVPTVNGMYKEPMSTHPKLLMLPTAHPKNPFQLGDRSQQAAKVELGRLQLQRGPDEDSEVIL</sequence>
<name>A0A804QKC0_MAIZE</name>
<evidence type="ECO:0000313" key="2">
    <source>
        <dbReference type="Proteomes" id="UP000007305"/>
    </source>
</evidence>
<protein>
    <submittedName>
        <fullName evidence="1">Uncharacterized protein</fullName>
    </submittedName>
</protein>
<reference evidence="2" key="1">
    <citation type="journal article" date="2009" name="Science">
        <title>The B73 maize genome: complexity, diversity, and dynamics.</title>
        <authorList>
            <person name="Schnable P.S."/>
            <person name="Ware D."/>
            <person name="Fulton R.S."/>
            <person name="Stein J.C."/>
            <person name="Wei F."/>
            <person name="Pasternak S."/>
            <person name="Liang C."/>
            <person name="Zhang J."/>
            <person name="Fulton L."/>
            <person name="Graves T.A."/>
            <person name="Minx P."/>
            <person name="Reily A.D."/>
            <person name="Courtney L."/>
            <person name="Kruchowski S.S."/>
            <person name="Tomlinson C."/>
            <person name="Strong C."/>
            <person name="Delehaunty K."/>
            <person name="Fronick C."/>
            <person name="Courtney B."/>
            <person name="Rock S.M."/>
            <person name="Belter E."/>
            <person name="Du F."/>
            <person name="Kim K."/>
            <person name="Abbott R.M."/>
            <person name="Cotton M."/>
            <person name="Levy A."/>
            <person name="Marchetto P."/>
            <person name="Ochoa K."/>
            <person name="Jackson S.M."/>
            <person name="Gillam B."/>
            <person name="Chen W."/>
            <person name="Yan L."/>
            <person name="Higginbotham J."/>
            <person name="Cardenas M."/>
            <person name="Waligorski J."/>
            <person name="Applebaum E."/>
            <person name="Phelps L."/>
            <person name="Falcone J."/>
            <person name="Kanchi K."/>
            <person name="Thane T."/>
            <person name="Scimone A."/>
            <person name="Thane N."/>
            <person name="Henke J."/>
            <person name="Wang T."/>
            <person name="Ruppert J."/>
            <person name="Shah N."/>
            <person name="Rotter K."/>
            <person name="Hodges J."/>
            <person name="Ingenthron E."/>
            <person name="Cordes M."/>
            <person name="Kohlberg S."/>
            <person name="Sgro J."/>
            <person name="Delgado B."/>
            <person name="Mead K."/>
            <person name="Chinwalla A."/>
            <person name="Leonard S."/>
            <person name="Crouse K."/>
            <person name="Collura K."/>
            <person name="Kudrna D."/>
            <person name="Currie J."/>
            <person name="He R."/>
            <person name="Angelova A."/>
            <person name="Rajasekar S."/>
            <person name="Mueller T."/>
            <person name="Lomeli R."/>
            <person name="Scara G."/>
            <person name="Ko A."/>
            <person name="Delaney K."/>
            <person name="Wissotski M."/>
            <person name="Lopez G."/>
            <person name="Campos D."/>
            <person name="Braidotti M."/>
            <person name="Ashley E."/>
            <person name="Golser W."/>
            <person name="Kim H."/>
            <person name="Lee S."/>
            <person name="Lin J."/>
            <person name="Dujmic Z."/>
            <person name="Kim W."/>
            <person name="Talag J."/>
            <person name="Zuccolo A."/>
            <person name="Fan C."/>
            <person name="Sebastian A."/>
            <person name="Kramer M."/>
            <person name="Spiegel L."/>
            <person name="Nascimento L."/>
            <person name="Zutavern T."/>
            <person name="Miller B."/>
            <person name="Ambroise C."/>
            <person name="Muller S."/>
            <person name="Spooner W."/>
            <person name="Narechania A."/>
            <person name="Ren L."/>
            <person name="Wei S."/>
            <person name="Kumari S."/>
            <person name="Faga B."/>
            <person name="Levy M.J."/>
            <person name="McMahan L."/>
            <person name="Van Buren P."/>
            <person name="Vaughn M.W."/>
            <person name="Ying K."/>
            <person name="Yeh C.-T."/>
            <person name="Emrich S.J."/>
            <person name="Jia Y."/>
            <person name="Kalyanaraman A."/>
            <person name="Hsia A.-P."/>
            <person name="Barbazuk W.B."/>
            <person name="Baucom R.S."/>
            <person name="Brutnell T.P."/>
            <person name="Carpita N.C."/>
            <person name="Chaparro C."/>
            <person name="Chia J.-M."/>
            <person name="Deragon J.-M."/>
            <person name="Estill J.C."/>
            <person name="Fu Y."/>
            <person name="Jeddeloh J.A."/>
            <person name="Han Y."/>
            <person name="Lee H."/>
            <person name="Li P."/>
            <person name="Lisch D.R."/>
            <person name="Liu S."/>
            <person name="Liu Z."/>
            <person name="Nagel D.H."/>
            <person name="McCann M.C."/>
            <person name="SanMiguel P."/>
            <person name="Myers A.M."/>
            <person name="Nettleton D."/>
            <person name="Nguyen J."/>
            <person name="Penning B.W."/>
            <person name="Ponnala L."/>
            <person name="Schneider K.L."/>
            <person name="Schwartz D.C."/>
            <person name="Sharma A."/>
            <person name="Soderlund C."/>
            <person name="Springer N.M."/>
            <person name="Sun Q."/>
            <person name="Wang H."/>
            <person name="Waterman M."/>
            <person name="Westerman R."/>
            <person name="Wolfgruber T.K."/>
            <person name="Yang L."/>
            <person name="Yu Y."/>
            <person name="Zhang L."/>
            <person name="Zhou S."/>
            <person name="Zhu Q."/>
            <person name="Bennetzen J.L."/>
            <person name="Dawe R.K."/>
            <person name="Jiang J."/>
            <person name="Jiang N."/>
            <person name="Presting G.G."/>
            <person name="Wessler S.R."/>
            <person name="Aluru S."/>
            <person name="Martienssen R.A."/>
            <person name="Clifton S.W."/>
            <person name="McCombie W.R."/>
            <person name="Wing R.A."/>
            <person name="Wilson R.K."/>
        </authorList>
    </citation>
    <scope>NUCLEOTIDE SEQUENCE [LARGE SCALE GENOMIC DNA]</scope>
    <source>
        <strain evidence="2">cv. B73</strain>
    </source>
</reference>
<dbReference type="InterPro" id="IPR032675">
    <property type="entry name" value="LRR_dom_sf"/>
</dbReference>
<dbReference type="AlphaFoldDB" id="A0A804QKC0"/>
<dbReference type="InParanoid" id="A0A804QKC0"/>
<keyword evidence="2" id="KW-1185">Reference proteome</keyword>
<dbReference type="Gramene" id="Zm00001eb335950_T001">
    <property type="protein sequence ID" value="Zm00001eb335950_P001"/>
    <property type="gene ID" value="Zm00001eb335950"/>
</dbReference>
<dbReference type="Proteomes" id="UP000007305">
    <property type="component" value="Chromosome 8"/>
</dbReference>
<reference evidence="1" key="2">
    <citation type="submission" date="2019-07" db="EMBL/GenBank/DDBJ databases">
        <authorList>
            <person name="Seetharam A."/>
            <person name="Woodhouse M."/>
            <person name="Cannon E."/>
        </authorList>
    </citation>
    <scope>NUCLEOTIDE SEQUENCE [LARGE SCALE GENOMIC DNA]</scope>
    <source>
        <strain evidence="1">cv. B73</strain>
    </source>
</reference>